<proteinExistence type="inferred from homology"/>
<evidence type="ECO:0000256" key="1">
    <source>
        <dbReference type="ARBA" id="ARBA00004141"/>
    </source>
</evidence>
<evidence type="ECO:0008006" key="9">
    <source>
        <dbReference type="Google" id="ProtNLM"/>
    </source>
</evidence>
<feature type="transmembrane region" description="Helical" evidence="6">
    <location>
        <begin position="184"/>
        <end position="207"/>
    </location>
</feature>
<evidence type="ECO:0000313" key="8">
    <source>
        <dbReference type="Proteomes" id="UP000001055"/>
    </source>
</evidence>
<dbReference type="eggNOG" id="KOG0254">
    <property type="taxonomic scope" value="Eukaryota"/>
</dbReference>
<dbReference type="SUPFAM" id="SSF103473">
    <property type="entry name" value="MFS general substrate transporter"/>
    <property type="match status" value="1"/>
</dbReference>
<evidence type="ECO:0000256" key="4">
    <source>
        <dbReference type="ARBA" id="ARBA00022989"/>
    </source>
</evidence>
<protein>
    <recommendedName>
        <fullName evidence="9">Major facilitator superfamily (MFS) profile domain-containing protein</fullName>
    </recommendedName>
</protein>
<sequence length="311" mass="33465">MALVRKVIPQLDLFGFLLFIPAAVMILLALQFGSGNTFAWDSATIIGLLVGGVVMALIFIAWEWHMGDLAMLPGNLIKQRIVWTSACFAMGNMVCVIVASNFLPTYFQALIDSVTRWGYYLPWAFASAVVMTVGNGLISTFTPTTAVARWIGYQILLGGGRGLGLQTPLIAIQNAVQPSQVPVGMAFLIFLQNLGATVGAVIANTILAQTLTNKIPQYAPSVAPQAALEAGSDPAAIRHLVDGHENELNGVLLAYTEGLRNIFYLLVGMSAISFFMSFGMGWVDVRRKKDVTAQEDGEVHSGKVEVEKNGV</sequence>
<feature type="transmembrane region" description="Helical" evidence="6">
    <location>
        <begin position="38"/>
        <end position="60"/>
    </location>
</feature>
<gene>
    <name evidence="7" type="ORF">SNOG_13908</name>
</gene>
<dbReference type="VEuPathDB" id="FungiDB:JI435_139080"/>
<dbReference type="RefSeq" id="XP_001804109.1">
    <property type="nucleotide sequence ID" value="XM_001804057.1"/>
</dbReference>
<dbReference type="GeneID" id="5981032"/>
<feature type="transmembrane region" description="Helical" evidence="6">
    <location>
        <begin position="81"/>
        <end position="100"/>
    </location>
</feature>
<dbReference type="KEGG" id="pno:SNOG_13908"/>
<comment type="similarity">
    <text evidence="2">Belongs to the major facilitator superfamily. TCR/Tet family.</text>
</comment>
<comment type="subcellular location">
    <subcellularLocation>
        <location evidence="1">Membrane</location>
        <topology evidence="1">Multi-pass membrane protein</topology>
    </subcellularLocation>
</comment>
<dbReference type="EMBL" id="CH445353">
    <property type="protein sequence ID" value="EAT78533.2"/>
    <property type="molecule type" value="Genomic_DNA"/>
</dbReference>
<name>Q0U2M6_PHANO</name>
<keyword evidence="3 6" id="KW-0812">Transmembrane</keyword>
<feature type="transmembrane region" description="Helical" evidence="6">
    <location>
        <begin position="12"/>
        <end position="32"/>
    </location>
</feature>
<evidence type="ECO:0000256" key="5">
    <source>
        <dbReference type="ARBA" id="ARBA00023136"/>
    </source>
</evidence>
<organism evidence="7 8">
    <name type="scientific">Phaeosphaeria nodorum (strain SN15 / ATCC MYA-4574 / FGSC 10173)</name>
    <name type="common">Glume blotch fungus</name>
    <name type="synonym">Parastagonospora nodorum</name>
    <dbReference type="NCBI Taxonomy" id="321614"/>
    <lineage>
        <taxon>Eukaryota</taxon>
        <taxon>Fungi</taxon>
        <taxon>Dikarya</taxon>
        <taxon>Ascomycota</taxon>
        <taxon>Pezizomycotina</taxon>
        <taxon>Dothideomycetes</taxon>
        <taxon>Pleosporomycetidae</taxon>
        <taxon>Pleosporales</taxon>
        <taxon>Pleosporineae</taxon>
        <taxon>Phaeosphaeriaceae</taxon>
        <taxon>Parastagonospora</taxon>
    </lineage>
</organism>
<dbReference type="GO" id="GO:0016020">
    <property type="term" value="C:membrane"/>
    <property type="evidence" value="ECO:0007669"/>
    <property type="project" value="UniProtKB-SubCell"/>
</dbReference>
<dbReference type="HOGENOM" id="CLU_000960_8_0_1"/>
<keyword evidence="5 6" id="KW-0472">Membrane</keyword>
<evidence type="ECO:0000256" key="6">
    <source>
        <dbReference type="SAM" id="Phobius"/>
    </source>
</evidence>
<dbReference type="InterPro" id="IPR036259">
    <property type="entry name" value="MFS_trans_sf"/>
</dbReference>
<evidence type="ECO:0000256" key="3">
    <source>
        <dbReference type="ARBA" id="ARBA00022692"/>
    </source>
</evidence>
<dbReference type="AlphaFoldDB" id="Q0U2M6"/>
<accession>Q0U2M6</accession>
<feature type="transmembrane region" description="Helical" evidence="6">
    <location>
        <begin position="262"/>
        <end position="283"/>
    </location>
</feature>
<dbReference type="PANTHER" id="PTHR23501">
    <property type="entry name" value="MAJOR FACILITATOR SUPERFAMILY"/>
    <property type="match status" value="1"/>
</dbReference>
<keyword evidence="4 6" id="KW-1133">Transmembrane helix</keyword>
<dbReference type="PANTHER" id="PTHR23501:SF193">
    <property type="entry name" value="MULTIDRUG TRANSPORTER, PUTATIVE (AFU_ORTHOLOGUE AFUA_8G00940)-RELATED"/>
    <property type="match status" value="1"/>
</dbReference>
<evidence type="ECO:0000313" key="7">
    <source>
        <dbReference type="EMBL" id="EAT78533.2"/>
    </source>
</evidence>
<feature type="transmembrane region" description="Helical" evidence="6">
    <location>
        <begin position="120"/>
        <end position="138"/>
    </location>
</feature>
<dbReference type="InParanoid" id="Q0U2M6"/>
<evidence type="ECO:0000256" key="2">
    <source>
        <dbReference type="ARBA" id="ARBA00007520"/>
    </source>
</evidence>
<reference evidence="8" key="1">
    <citation type="journal article" date="2007" name="Plant Cell">
        <title>Dothideomycete-plant interactions illuminated by genome sequencing and EST analysis of the wheat pathogen Stagonospora nodorum.</title>
        <authorList>
            <person name="Hane J.K."/>
            <person name="Lowe R.G."/>
            <person name="Solomon P.S."/>
            <person name="Tan K.C."/>
            <person name="Schoch C.L."/>
            <person name="Spatafora J.W."/>
            <person name="Crous P.W."/>
            <person name="Kodira C."/>
            <person name="Birren B.W."/>
            <person name="Galagan J.E."/>
            <person name="Torriani S.F."/>
            <person name="McDonald B.A."/>
            <person name="Oliver R.P."/>
        </authorList>
    </citation>
    <scope>NUCLEOTIDE SEQUENCE [LARGE SCALE GENOMIC DNA]</scope>
    <source>
        <strain evidence="8">SN15 / ATCC MYA-4574 / FGSC 10173</strain>
    </source>
</reference>
<dbReference type="Proteomes" id="UP000001055">
    <property type="component" value="Unassembled WGS sequence"/>
</dbReference>